<organism evidence="1 2">
    <name type="scientific">Fusarium decemcellulare</name>
    <dbReference type="NCBI Taxonomy" id="57161"/>
    <lineage>
        <taxon>Eukaryota</taxon>
        <taxon>Fungi</taxon>
        <taxon>Dikarya</taxon>
        <taxon>Ascomycota</taxon>
        <taxon>Pezizomycotina</taxon>
        <taxon>Sordariomycetes</taxon>
        <taxon>Hypocreomycetidae</taxon>
        <taxon>Hypocreales</taxon>
        <taxon>Nectriaceae</taxon>
        <taxon>Fusarium</taxon>
        <taxon>Fusarium decemcellulare species complex</taxon>
    </lineage>
</organism>
<keyword evidence="2" id="KW-1185">Reference proteome</keyword>
<evidence type="ECO:0000313" key="2">
    <source>
        <dbReference type="Proteomes" id="UP001148629"/>
    </source>
</evidence>
<proteinExistence type="predicted"/>
<gene>
    <name evidence="1" type="ORF">NM208_g268</name>
</gene>
<dbReference type="Proteomes" id="UP001148629">
    <property type="component" value="Unassembled WGS sequence"/>
</dbReference>
<reference evidence="1" key="1">
    <citation type="submission" date="2022-08" db="EMBL/GenBank/DDBJ databases">
        <title>Genome Sequence of Fusarium decemcellulare.</title>
        <authorList>
            <person name="Buettner E."/>
        </authorList>
    </citation>
    <scope>NUCLEOTIDE SEQUENCE</scope>
    <source>
        <strain evidence="1">Babe19</strain>
    </source>
</reference>
<comment type="caution">
    <text evidence="1">The sequence shown here is derived from an EMBL/GenBank/DDBJ whole genome shotgun (WGS) entry which is preliminary data.</text>
</comment>
<evidence type="ECO:0000313" key="1">
    <source>
        <dbReference type="EMBL" id="KAJ3549889.1"/>
    </source>
</evidence>
<protein>
    <submittedName>
        <fullName evidence="1">Uncharacterized protein</fullName>
    </submittedName>
</protein>
<dbReference type="EMBL" id="JANRMS010000012">
    <property type="protein sequence ID" value="KAJ3549889.1"/>
    <property type="molecule type" value="Genomic_DNA"/>
</dbReference>
<sequence length="689" mass="78987">MASDSENDAASSGGDSNDSVGTKVKNGLSDKQMETLKAWIKDSPDPAPNKGDVTRKSKALFNRRPGKWRRYSIEQCLEDRELNGPSKKDGCLMLPGYGLPLTYMINSDSGRHPFLFGLNDRDWAAPTLMNREVCILKFVEDITNKPEWWIKVRNPEIIAKWKQEVLTIPWSEYQQNADFTDEMADTCFIELEKKAELYEKTGLIPVMDYSAFVIKSDTLLTDDLRDELRSAVKLLEDVPKKCQDWHPGSDGKVLDLVHPSLWPLVYGLSRILPDKRIPVENCIDYCGAGSVIPKPIKPIFQKAWYSNHPEPSENRAISTRFQWLPCDVDLTGEHPRIESYINNLHPVEHKNLYRIIERFIDKSLPAWQVVSDSSFETYAPQRLDAVDFVDWGCTVPDICEGDCYPSNRRKNQSDDDDEDEDEDEADEVWWKATHHLKLPDARFDPDEIVPLKADKVLKIGFFDGASRIQVIVKLANIHLTPEKPTYDGGSWHVEGQVNEHICATALFYYDCDNITESRLAFRTSADGDRLTEDLHYQQGDYSGIEGIFAIDASGSKLQNIGSVLTREGRALFFPNVYQHRVEPFELADKTRPGHRKILALFLVDPFVPIISTANIPPQRRDWWAEGVQKVEPFSNLPTEIREMVEQNVDFPYGLDKAKEIREELMEERRAVTEDTDDRLQRQDWSFCEH</sequence>
<name>A0ACC1T063_9HYPO</name>
<accession>A0ACC1T063</accession>